<name>A0A8T1UB89_9STRA</name>
<gene>
    <name evidence="1" type="ORF">JG687_00008866</name>
</gene>
<sequence length="325" mass="35896">MLLPRDMEMIDDCICDDGVDTTAQEAAADAMDTGEFICKGRYKSKRGAPAPRSFADCDCYHPYEKDPKTLECVLNGCPRAGNYEPKPDVSQSNANCKCVYGLNETIYEEEDEARRNAEDQEVVRKRRKECNTRPVDSSRPDFSQCPHDSMATTWPAESADGCTCLSGLEMTPLTEQEISRGVGDGFHCVATKEKKILADEAAAACRAPGVIHSLSGECRLPIEEIPEKKTTDTKPEGVLFKGIEYHYELVDDTIMVIQGDVAIGERFVWDDVDPADPEEVTTRIEHASSLLAIHSWDVLAALSAWAYLQTADLVMSSTFYSTLLG</sequence>
<comment type="caution">
    <text evidence="1">The sequence shown here is derived from an EMBL/GenBank/DDBJ whole genome shotgun (WGS) entry which is preliminary data.</text>
</comment>
<dbReference type="EMBL" id="JAENGZ010000442">
    <property type="protein sequence ID" value="KAG6959329.1"/>
    <property type="molecule type" value="Genomic_DNA"/>
</dbReference>
<dbReference type="Proteomes" id="UP000688947">
    <property type="component" value="Unassembled WGS sequence"/>
</dbReference>
<evidence type="ECO:0000313" key="2">
    <source>
        <dbReference type="Proteomes" id="UP000688947"/>
    </source>
</evidence>
<protein>
    <submittedName>
        <fullName evidence="1">Uncharacterized protein</fullName>
    </submittedName>
</protein>
<dbReference type="AlphaFoldDB" id="A0A8T1UB89"/>
<reference evidence="1" key="1">
    <citation type="submission" date="2021-01" db="EMBL/GenBank/DDBJ databases">
        <title>Phytophthora aleatoria, a newly-described species from Pinus radiata is distinct from Phytophthora cactorum isolates based on comparative genomics.</title>
        <authorList>
            <person name="Mcdougal R."/>
            <person name="Panda P."/>
            <person name="Williams N."/>
            <person name="Studholme D.J."/>
        </authorList>
    </citation>
    <scope>NUCLEOTIDE SEQUENCE</scope>
    <source>
        <strain evidence="1">NZFS 3830</strain>
    </source>
</reference>
<dbReference type="VEuPathDB" id="FungiDB:PC110_g1132"/>
<dbReference type="OrthoDB" id="291007at2759"/>
<organism evidence="1 2">
    <name type="scientific">Phytophthora cactorum</name>
    <dbReference type="NCBI Taxonomy" id="29920"/>
    <lineage>
        <taxon>Eukaryota</taxon>
        <taxon>Sar</taxon>
        <taxon>Stramenopiles</taxon>
        <taxon>Oomycota</taxon>
        <taxon>Peronosporomycetes</taxon>
        <taxon>Peronosporales</taxon>
        <taxon>Peronosporaceae</taxon>
        <taxon>Phytophthora</taxon>
    </lineage>
</organism>
<evidence type="ECO:0000313" key="1">
    <source>
        <dbReference type="EMBL" id="KAG6959329.1"/>
    </source>
</evidence>
<proteinExistence type="predicted"/>
<accession>A0A8T1UB89</accession>